<name>A0A4S8SIJ9_AURPU</name>
<dbReference type="EMBL" id="QZAF01000193">
    <property type="protein sequence ID" value="THV70550.1"/>
    <property type="molecule type" value="Genomic_DNA"/>
</dbReference>
<protein>
    <submittedName>
        <fullName evidence="2">Uncharacterized protein</fullName>
    </submittedName>
</protein>
<feature type="region of interest" description="Disordered" evidence="1">
    <location>
        <begin position="729"/>
        <end position="748"/>
    </location>
</feature>
<dbReference type="InterPro" id="IPR035979">
    <property type="entry name" value="RBD_domain_sf"/>
</dbReference>
<organism evidence="2 3">
    <name type="scientific">Aureobasidium pullulans</name>
    <name type="common">Black yeast</name>
    <name type="synonym">Pullularia pullulans</name>
    <dbReference type="NCBI Taxonomy" id="5580"/>
    <lineage>
        <taxon>Eukaryota</taxon>
        <taxon>Fungi</taxon>
        <taxon>Dikarya</taxon>
        <taxon>Ascomycota</taxon>
        <taxon>Pezizomycotina</taxon>
        <taxon>Dothideomycetes</taxon>
        <taxon>Dothideomycetidae</taxon>
        <taxon>Dothideales</taxon>
        <taxon>Saccotheciaceae</taxon>
        <taxon>Aureobasidium</taxon>
    </lineage>
</organism>
<feature type="region of interest" description="Disordered" evidence="1">
    <location>
        <begin position="1174"/>
        <end position="1211"/>
    </location>
</feature>
<dbReference type="GO" id="GO:0003676">
    <property type="term" value="F:nucleic acid binding"/>
    <property type="evidence" value="ECO:0007669"/>
    <property type="project" value="InterPro"/>
</dbReference>
<feature type="compositionally biased region" description="Low complexity" evidence="1">
    <location>
        <begin position="674"/>
        <end position="689"/>
    </location>
</feature>
<feature type="region of interest" description="Disordered" evidence="1">
    <location>
        <begin position="331"/>
        <end position="350"/>
    </location>
</feature>
<evidence type="ECO:0000256" key="1">
    <source>
        <dbReference type="SAM" id="MobiDB-lite"/>
    </source>
</evidence>
<dbReference type="SUPFAM" id="SSF54928">
    <property type="entry name" value="RNA-binding domain, RBD"/>
    <property type="match status" value="1"/>
</dbReference>
<feature type="compositionally biased region" description="Low complexity" evidence="1">
    <location>
        <begin position="704"/>
        <end position="719"/>
    </location>
</feature>
<feature type="region of interest" description="Disordered" evidence="1">
    <location>
        <begin position="602"/>
        <end position="719"/>
    </location>
</feature>
<feature type="region of interest" description="Disordered" evidence="1">
    <location>
        <begin position="235"/>
        <end position="326"/>
    </location>
</feature>
<feature type="compositionally biased region" description="Polar residues" evidence="1">
    <location>
        <begin position="620"/>
        <end position="631"/>
    </location>
</feature>
<accession>A0A4S8SIJ9</accession>
<dbReference type="AlphaFoldDB" id="A0A4S8SIJ9"/>
<evidence type="ECO:0000313" key="3">
    <source>
        <dbReference type="Proteomes" id="UP000304951"/>
    </source>
</evidence>
<feature type="compositionally biased region" description="Low complexity" evidence="1">
    <location>
        <begin position="288"/>
        <end position="309"/>
    </location>
</feature>
<dbReference type="Gene3D" id="3.30.70.330">
    <property type="match status" value="1"/>
</dbReference>
<evidence type="ECO:0000313" key="2">
    <source>
        <dbReference type="EMBL" id="THV70550.1"/>
    </source>
</evidence>
<feature type="compositionally biased region" description="Polar residues" evidence="1">
    <location>
        <begin position="277"/>
        <end position="287"/>
    </location>
</feature>
<reference evidence="2 3" key="1">
    <citation type="submission" date="2018-10" db="EMBL/GenBank/DDBJ databases">
        <title>Fifty Aureobasidium pullulans genomes reveal a recombining polyextremotolerant generalist.</title>
        <authorList>
            <person name="Gostincar C."/>
            <person name="Turk M."/>
            <person name="Zajc J."/>
            <person name="Gunde-Cimerman N."/>
        </authorList>
    </citation>
    <scope>NUCLEOTIDE SEQUENCE [LARGE SCALE GENOMIC DNA]</scope>
    <source>
        <strain evidence="2 3">EXF-11900</strain>
    </source>
</reference>
<dbReference type="InterPro" id="IPR012677">
    <property type="entry name" value="Nucleotide-bd_a/b_plait_sf"/>
</dbReference>
<proteinExistence type="predicted"/>
<comment type="caution">
    <text evidence="2">The sequence shown here is derived from an EMBL/GenBank/DDBJ whole genome shotgun (WGS) entry which is preliminary data.</text>
</comment>
<gene>
    <name evidence="2" type="ORF">D6D28_05075</name>
</gene>
<feature type="compositionally biased region" description="Low complexity" evidence="1">
    <location>
        <begin position="602"/>
        <end position="613"/>
    </location>
</feature>
<sequence length="1211" mass="133798">MELPSSKKYQYLSYPCLIPKEEEVIHFGCCARKELAGVPDWMTPGPYRNYTFTDLVSSLALDCLSMSTSFPRRDQPRDIIHTRSHTLPYIERLIKATHVRHLRQHSSFMFPQPRYPGDLSAAETSLSADRRIGAPQCHACVSNPSHRLFPCQHTVCYDHFLAHPEGASLRCARCLKSVTVTLEIEELGDFNISLDDLSASVQGLRLSPTGSIWNSPSSTVRSAFQSLDASVSEMRRPNANYVHEDKRPSTPPSAEDETQLGATNRGVLDHSRGMNGSKATATQQTHSGQAQGTKAQGAQNQGAQPQQAQHSRVHSFNPSRSAFDNFPEYAASNQGQEAASEQNQHGMPSHVQQPALTASNYGQQYNSALPDYGQQYNSALPSYGQQSSLDQAQQRPYGLGQHIHAPRPNNFRASHAFRELATPAPIDDSAQPAPPISQYPIGQQYMGNMQQDFQYPQQHPAFDQRPAVSNSNIDPRLRGLQSPVNMHRPALDNQNVVAPRLGGLQSPVYMHRPFDAPLMPGVAPMNSVNHNAGPRTHRGASLNRVPIPASFGNMNGRRMNGLNGSGHLTNSLEMNGSQMNSRHFNDYQMHGQQMHGQQMHGQQMNGQHMNGQHINGRDMNGQQSNGHQMNSPMPIPRAMPTPADQADPFVDPQPPSYANTGFVPAQSSRQPFTSDPRSSLPSPVSSPSSMNGTSYFNAPDAQHTNASTNNNQQPQTNAARMAEAIKSGTLDHFGGRSPPRGPGDRPGNELAVQHIVRSQATMAPDVHPDPDWVSVHMHALPSIDEVYQHIPFVDTAADSVASTAGVIKIGNIPYGTTKNEVIAALGRTTRIAHQPRGASYLAIHIIMERSTGKTMDCYVELNTVAEAQAAVAGFQQRCVNSRHPRIGDRHVDIELSSQEELMKELFPRAKCVNWDGHTPQVYTTEEAFNSGFQGFVTSEEMVMITKHAETPQRSPFAQRCVNRTYETMISLMHKYPWHAISHITLRERTAIFISAVTQLRVLCAAVTRGHYPQSLHLPLLQEYITACLSNPGFSVQQKAYVIDCVNCNNYTHLLSFVPYTHIELRLASWWAFEVLSKKPEASDELMTYVISLLCTATNPNSSFAHMASKDDSSALELPEADFGTESYFGNFSIKYKKQKESCTLKEAADDEWRALYEALSRVLPARQAIAYHNNDYDDGQQEGGAEENGHYDGGEVLALPGLERAEDASLN</sequence>
<dbReference type="Proteomes" id="UP000304951">
    <property type="component" value="Unassembled WGS sequence"/>
</dbReference>